<dbReference type="Proteomes" id="UP000327000">
    <property type="component" value="Unassembled WGS sequence"/>
</dbReference>
<sequence>MVYLDPQGMVGKGDSIEADIGGAKKAGLQTIWIRRGRSWPQSLPPPDHTVDDVIEALEHLARSYGEFGARPR</sequence>
<protein>
    <recommendedName>
        <fullName evidence="3">HAD family hydrolase</fullName>
    </recommendedName>
</protein>
<organism evidence="1 2">
    <name type="scientific">Streptomyces mobaraensis</name>
    <name type="common">Streptoverticillium mobaraense</name>
    <dbReference type="NCBI Taxonomy" id="35621"/>
    <lineage>
        <taxon>Bacteria</taxon>
        <taxon>Bacillati</taxon>
        <taxon>Actinomycetota</taxon>
        <taxon>Actinomycetes</taxon>
        <taxon>Kitasatosporales</taxon>
        <taxon>Streptomycetaceae</taxon>
        <taxon>Streptomyces</taxon>
    </lineage>
</organism>
<dbReference type="EMBL" id="VOKX01000107">
    <property type="protein sequence ID" value="KAB7835551.1"/>
    <property type="molecule type" value="Genomic_DNA"/>
</dbReference>
<dbReference type="RefSeq" id="WP_152265328.1">
    <property type="nucleotide sequence ID" value="NZ_VOKX01000107.1"/>
</dbReference>
<dbReference type="InterPro" id="IPR023214">
    <property type="entry name" value="HAD_sf"/>
</dbReference>
<comment type="caution">
    <text evidence="1">The sequence shown here is derived from an EMBL/GenBank/DDBJ whole genome shotgun (WGS) entry which is preliminary data.</text>
</comment>
<name>A0A5N5W1A0_STRMB</name>
<dbReference type="Gene3D" id="3.40.50.1000">
    <property type="entry name" value="HAD superfamily/HAD-like"/>
    <property type="match status" value="1"/>
</dbReference>
<reference evidence="1 2" key="1">
    <citation type="journal article" date="2019" name="Microb. Cell Fact.">
        <title>Exploring novel herbicidin analogues by transcriptional regulator overexpression and MS/MS molecular networking.</title>
        <authorList>
            <person name="Shi Y."/>
            <person name="Gu R."/>
            <person name="Li Y."/>
            <person name="Wang X."/>
            <person name="Ren W."/>
            <person name="Li X."/>
            <person name="Wang L."/>
            <person name="Xie Y."/>
            <person name="Hong B."/>
        </authorList>
    </citation>
    <scope>NUCLEOTIDE SEQUENCE [LARGE SCALE GENOMIC DNA]</scope>
    <source>
        <strain evidence="1 2">US-43</strain>
    </source>
</reference>
<dbReference type="AlphaFoldDB" id="A0A5N5W1A0"/>
<evidence type="ECO:0008006" key="3">
    <source>
        <dbReference type="Google" id="ProtNLM"/>
    </source>
</evidence>
<dbReference type="InterPro" id="IPR036412">
    <property type="entry name" value="HAD-like_sf"/>
</dbReference>
<dbReference type="SUPFAM" id="SSF56784">
    <property type="entry name" value="HAD-like"/>
    <property type="match status" value="1"/>
</dbReference>
<keyword evidence="2" id="KW-1185">Reference proteome</keyword>
<evidence type="ECO:0000313" key="2">
    <source>
        <dbReference type="Proteomes" id="UP000327000"/>
    </source>
</evidence>
<accession>A0A5N5W1A0</accession>
<evidence type="ECO:0000313" key="1">
    <source>
        <dbReference type="EMBL" id="KAB7835551.1"/>
    </source>
</evidence>
<dbReference type="Pfam" id="PF13242">
    <property type="entry name" value="Hydrolase_like"/>
    <property type="match status" value="1"/>
</dbReference>
<gene>
    <name evidence="1" type="ORF">FRZ00_27065</name>
</gene>
<proteinExistence type="predicted"/>
<dbReference type="OrthoDB" id="3680851at2"/>